<dbReference type="PANTHER" id="PTHR21137:SF3">
    <property type="entry name" value="ODORANT RECEPTOR 30A-RELATED"/>
    <property type="match status" value="1"/>
</dbReference>
<dbReference type="PANTHER" id="PTHR21137">
    <property type="entry name" value="ODORANT RECEPTOR"/>
    <property type="match status" value="1"/>
</dbReference>
<protein>
    <submittedName>
        <fullName evidence="10">Uncharacterized protein</fullName>
    </submittedName>
</protein>
<keyword evidence="6" id="KW-1133">Transmembrane helix</keyword>
<keyword evidence="9" id="KW-0807">Transducer</keyword>
<comment type="subcellular location">
    <subcellularLocation>
        <location evidence="1">Cell membrane</location>
        <topology evidence="1">Multi-pass membrane protein</topology>
    </subcellularLocation>
</comment>
<keyword evidence="2" id="KW-1003">Cell membrane</keyword>
<evidence type="ECO:0000256" key="3">
    <source>
        <dbReference type="ARBA" id="ARBA00022606"/>
    </source>
</evidence>
<dbReference type="AlphaFoldDB" id="A0A182INI7"/>
<proteinExistence type="predicted"/>
<evidence type="ECO:0000256" key="9">
    <source>
        <dbReference type="ARBA" id="ARBA00023224"/>
    </source>
</evidence>
<evidence type="ECO:0000256" key="4">
    <source>
        <dbReference type="ARBA" id="ARBA00022692"/>
    </source>
</evidence>
<evidence type="ECO:0000256" key="1">
    <source>
        <dbReference type="ARBA" id="ARBA00004651"/>
    </source>
</evidence>
<evidence type="ECO:0000313" key="10">
    <source>
        <dbReference type="EnsemblMetazoa" id="AATE002476-PA.1"/>
    </source>
</evidence>
<dbReference type="VEuPathDB" id="VectorBase:AATE002476"/>
<dbReference type="InterPro" id="IPR004117">
    <property type="entry name" value="7tm6_olfct_rcpt"/>
</dbReference>
<evidence type="ECO:0000256" key="2">
    <source>
        <dbReference type="ARBA" id="ARBA00022475"/>
    </source>
</evidence>
<dbReference type="GO" id="GO:0007165">
    <property type="term" value="P:signal transduction"/>
    <property type="evidence" value="ECO:0007669"/>
    <property type="project" value="UniProtKB-KW"/>
</dbReference>
<dbReference type="Pfam" id="PF02949">
    <property type="entry name" value="7tm_6"/>
    <property type="match status" value="1"/>
</dbReference>
<evidence type="ECO:0000256" key="7">
    <source>
        <dbReference type="ARBA" id="ARBA00023136"/>
    </source>
</evidence>
<evidence type="ECO:0000256" key="5">
    <source>
        <dbReference type="ARBA" id="ARBA00022725"/>
    </source>
</evidence>
<name>A0A182INI7_ANOAO</name>
<keyword evidence="7" id="KW-0472">Membrane</keyword>
<dbReference type="EnsemblMetazoa" id="AATE002476-RA">
    <property type="protein sequence ID" value="AATE002476-PA.1"/>
    <property type="gene ID" value="AATE002476"/>
</dbReference>
<reference evidence="10" key="1">
    <citation type="submission" date="2022-08" db="UniProtKB">
        <authorList>
            <consortium name="EnsemblMetazoa"/>
        </authorList>
    </citation>
    <scope>IDENTIFICATION</scope>
    <source>
        <strain evidence="10">EBRO</strain>
    </source>
</reference>
<dbReference type="GO" id="GO:0005549">
    <property type="term" value="F:odorant binding"/>
    <property type="evidence" value="ECO:0007669"/>
    <property type="project" value="InterPro"/>
</dbReference>
<organism evidence="10">
    <name type="scientific">Anopheles atroparvus</name>
    <name type="common">European mosquito</name>
    <dbReference type="NCBI Taxonomy" id="41427"/>
    <lineage>
        <taxon>Eukaryota</taxon>
        <taxon>Metazoa</taxon>
        <taxon>Ecdysozoa</taxon>
        <taxon>Arthropoda</taxon>
        <taxon>Hexapoda</taxon>
        <taxon>Insecta</taxon>
        <taxon>Pterygota</taxon>
        <taxon>Neoptera</taxon>
        <taxon>Endopterygota</taxon>
        <taxon>Diptera</taxon>
        <taxon>Nematocera</taxon>
        <taxon>Culicoidea</taxon>
        <taxon>Culicidae</taxon>
        <taxon>Anophelinae</taxon>
        <taxon>Anopheles</taxon>
    </lineage>
</organism>
<dbReference type="STRING" id="41427.A0A182INI7"/>
<evidence type="ECO:0000256" key="6">
    <source>
        <dbReference type="ARBA" id="ARBA00022989"/>
    </source>
</evidence>
<evidence type="ECO:0000256" key="8">
    <source>
        <dbReference type="ARBA" id="ARBA00023170"/>
    </source>
</evidence>
<keyword evidence="5" id="KW-0552">Olfaction</keyword>
<dbReference type="GO" id="GO:0005886">
    <property type="term" value="C:plasma membrane"/>
    <property type="evidence" value="ECO:0007669"/>
    <property type="project" value="UniProtKB-SubCell"/>
</dbReference>
<keyword evidence="4" id="KW-0812">Transmembrane</keyword>
<sequence>MEILDCPLLSVNVRVWHFWSFVLVHNWRRYVSILPVTLLNVFMFADLYRAWGNIEEVIINAYFAVLYFNAVLRTLILVRNRQKYESFLAGAAQVYEEIRSIDDETITKLVTVYTRRARVLSISNLALGAFISGCFVVYPLFTGQRGLPYGMFIPGVNNFDSPQYEIFYITQLVLTVPGCCMYIPYTSFFTSSTLFGLVQIKTLQHQLRTFRLQDLGEGTAMLNRKLQKLISDHKRIIRYVQDLNDLVTYICLIEFLSFGLMLCALLFLLNIISVMAQIVIVGAYIFMILTQIFAFYWHSNEVREESMAIAEAAYSGPWLEVHNSIKKKLLLIIIRAQRPLEVTVGNVYPMTLEMFQSLLNASYSYFTLLRRPLGEEVEDLLVLLDARDHDGGELLVVGRVRPGVVLVHQQLDDVDMVVLGRDVQQGVAVRVLLVRVELVVLEQVVQDLLVVLLHQVEQDGWVAVAQPLDAGAIVEQDLHQREVVADHRPDQWRLAVVVQLIHRALAVQEEAYHAHVASLHRQMERRPARAVLRVDRCADLDEVTRDFVLVALDAPVQGRLAELVLVVDVSDASGGQASQDVPRLNAHRVDEAERRTVGVEAAPQQELQHTDVAVANGHVDRLEVRAEGTADRCTVTEQ</sequence>
<accession>A0A182INI7</accession>
<dbReference type="GO" id="GO:0004984">
    <property type="term" value="F:olfactory receptor activity"/>
    <property type="evidence" value="ECO:0007669"/>
    <property type="project" value="InterPro"/>
</dbReference>
<keyword evidence="8" id="KW-0675">Receptor</keyword>
<keyword evidence="3" id="KW-0716">Sensory transduction</keyword>